<sequence>MSQQTHPAGARSSTTGTNSGWVAGGVVFAGVLLVCNGVLAILQGIAAIATDDVYENVGSYVYRISLTGWGWIHLILGVCALVAGAGVLRGAAWARYVAILLAAISLVFQFLFLPYSPVWSVIMIAIDVFVIWALASYHSSHSSHSSHAT</sequence>
<protein>
    <submittedName>
        <fullName evidence="1">Uncharacterized protein</fullName>
    </submittedName>
</protein>
<evidence type="ECO:0000313" key="1">
    <source>
        <dbReference type="EMBL" id="MEJ8639173.1"/>
    </source>
</evidence>
<proteinExistence type="predicted"/>
<organism evidence="1 2">
    <name type="scientific">Streptomyces achmelvichensis</name>
    <dbReference type="NCBI Taxonomy" id="3134111"/>
    <lineage>
        <taxon>Bacteria</taxon>
        <taxon>Bacillati</taxon>
        <taxon>Actinomycetota</taxon>
        <taxon>Actinomycetes</taxon>
        <taxon>Kitasatosporales</taxon>
        <taxon>Streptomycetaceae</taxon>
        <taxon>Streptomyces</taxon>
    </lineage>
</organism>
<reference evidence="1" key="1">
    <citation type="submission" date="2024-03" db="EMBL/GenBank/DDBJ databases">
        <title>Novel Streptomyces species of biotechnological and ecological value are a feature of Machair soil.</title>
        <authorList>
            <person name="Prole J.R."/>
            <person name="Goodfellow M."/>
            <person name="Allenby N."/>
            <person name="Ward A.C."/>
        </authorList>
    </citation>
    <scope>NUCLEOTIDE SEQUENCE</scope>
    <source>
        <strain evidence="1">MS2.AVA.5</strain>
    </source>
</reference>
<accession>A0ACC6Q5Z9</accession>
<comment type="caution">
    <text evidence="1">The sequence shown here is derived from an EMBL/GenBank/DDBJ whole genome shotgun (WGS) entry which is preliminary data.</text>
</comment>
<evidence type="ECO:0000313" key="2">
    <source>
        <dbReference type="Proteomes" id="UP001377168"/>
    </source>
</evidence>
<keyword evidence="2" id="KW-1185">Reference proteome</keyword>
<dbReference type="EMBL" id="JBBKAJ010000022">
    <property type="protein sequence ID" value="MEJ8639173.1"/>
    <property type="molecule type" value="Genomic_DNA"/>
</dbReference>
<name>A0ACC6Q5Z9_9ACTN</name>
<gene>
    <name evidence="1" type="ORF">WKI67_38090</name>
</gene>
<dbReference type="Proteomes" id="UP001377168">
    <property type="component" value="Unassembled WGS sequence"/>
</dbReference>